<name>A0A7Y9LET9_9ACTN</name>
<evidence type="ECO:0000313" key="1">
    <source>
        <dbReference type="EMBL" id="NYE74250.1"/>
    </source>
</evidence>
<gene>
    <name evidence="1" type="ORF">BKA15_005579</name>
</gene>
<dbReference type="RefSeq" id="WP_179756420.1">
    <property type="nucleotide sequence ID" value="NZ_JACCBU010000001.1"/>
</dbReference>
<evidence type="ECO:0000313" key="2">
    <source>
        <dbReference type="Proteomes" id="UP000569914"/>
    </source>
</evidence>
<dbReference type="AlphaFoldDB" id="A0A7Y9LET9"/>
<protein>
    <recommendedName>
        <fullName evidence="3">DUF1918 domain-containing protein</fullName>
    </recommendedName>
</protein>
<organism evidence="1 2">
    <name type="scientific">Microlunatus parietis</name>
    <dbReference type="NCBI Taxonomy" id="682979"/>
    <lineage>
        <taxon>Bacteria</taxon>
        <taxon>Bacillati</taxon>
        <taxon>Actinomycetota</taxon>
        <taxon>Actinomycetes</taxon>
        <taxon>Propionibacteriales</taxon>
        <taxon>Propionibacteriaceae</taxon>
        <taxon>Microlunatus</taxon>
    </lineage>
</organism>
<proteinExistence type="predicted"/>
<sequence length="70" mass="7862">MTETYADLKPGDRILFPVHNIRVWGPEERTVKEVFGNFGSPNLVIYWEEGGPPGVVARAAKITRARPTRP</sequence>
<dbReference type="Proteomes" id="UP000569914">
    <property type="component" value="Unassembled WGS sequence"/>
</dbReference>
<reference evidence="1 2" key="1">
    <citation type="submission" date="2020-07" db="EMBL/GenBank/DDBJ databases">
        <title>Sequencing the genomes of 1000 actinobacteria strains.</title>
        <authorList>
            <person name="Klenk H.-P."/>
        </authorList>
    </citation>
    <scope>NUCLEOTIDE SEQUENCE [LARGE SCALE GENOMIC DNA]</scope>
    <source>
        <strain evidence="1 2">DSM 22083</strain>
    </source>
</reference>
<dbReference type="EMBL" id="JACCBU010000001">
    <property type="protein sequence ID" value="NYE74250.1"/>
    <property type="molecule type" value="Genomic_DNA"/>
</dbReference>
<evidence type="ECO:0008006" key="3">
    <source>
        <dbReference type="Google" id="ProtNLM"/>
    </source>
</evidence>
<keyword evidence="2" id="KW-1185">Reference proteome</keyword>
<comment type="caution">
    <text evidence="1">The sequence shown here is derived from an EMBL/GenBank/DDBJ whole genome shotgun (WGS) entry which is preliminary data.</text>
</comment>
<accession>A0A7Y9LET9</accession>